<dbReference type="GO" id="GO:0020037">
    <property type="term" value="F:heme binding"/>
    <property type="evidence" value="ECO:0007669"/>
    <property type="project" value="InterPro"/>
</dbReference>
<keyword evidence="6" id="KW-0411">Iron-sulfur</keyword>
<evidence type="ECO:0000256" key="5">
    <source>
        <dbReference type="ARBA" id="ARBA00023004"/>
    </source>
</evidence>
<dbReference type="AlphaFoldDB" id="A0AAN1PG45"/>
<evidence type="ECO:0000259" key="9">
    <source>
        <dbReference type="Pfam" id="PF03460"/>
    </source>
</evidence>
<evidence type="ECO:0000256" key="3">
    <source>
        <dbReference type="ARBA" id="ARBA00022723"/>
    </source>
</evidence>
<feature type="domain" description="Nitrite/sulphite reductase 4Fe-4S" evidence="8">
    <location>
        <begin position="229"/>
        <end position="381"/>
    </location>
</feature>
<dbReference type="SUPFAM" id="SSF56014">
    <property type="entry name" value="Nitrite and sulphite reductase 4Fe-4S domain-like"/>
    <property type="match status" value="2"/>
</dbReference>
<dbReference type="PANTHER" id="PTHR32439">
    <property type="entry name" value="FERREDOXIN--NITRITE REDUCTASE, CHLOROPLASTIC"/>
    <property type="match status" value="1"/>
</dbReference>
<reference evidence="10 11" key="1">
    <citation type="submission" date="2017-09" db="EMBL/GenBank/DDBJ databases">
        <authorList>
            <person name="Kim K.H."/>
            <person name="Chun B.H."/>
            <person name="Han G.S."/>
            <person name="Hyun S.G."/>
            <person name="Jeon C.O."/>
        </authorList>
    </citation>
    <scope>NUCLEOTIDE SEQUENCE [LARGE SCALE GENOMIC DNA]</scope>
    <source>
        <strain evidence="10 11">SH</strain>
    </source>
</reference>
<gene>
    <name evidence="10" type="ORF">CJF59_02165</name>
</gene>
<evidence type="ECO:0000313" key="11">
    <source>
        <dbReference type="Proteomes" id="UP000256572"/>
    </source>
</evidence>
<dbReference type="InterPro" id="IPR051329">
    <property type="entry name" value="NIR_SIR_4Fe-4S"/>
</dbReference>
<dbReference type="GO" id="GO:0051539">
    <property type="term" value="F:4 iron, 4 sulfur cluster binding"/>
    <property type="evidence" value="ECO:0007669"/>
    <property type="project" value="UniProtKB-KW"/>
</dbReference>
<evidence type="ECO:0000259" key="8">
    <source>
        <dbReference type="Pfam" id="PF01077"/>
    </source>
</evidence>
<dbReference type="RefSeq" id="WP_089179619.1">
    <property type="nucleotide sequence ID" value="NZ_CP023189.1"/>
</dbReference>
<evidence type="ECO:0000256" key="7">
    <source>
        <dbReference type="SAM" id="MobiDB-lite"/>
    </source>
</evidence>
<name>A0AAN1PG45_9PROT</name>
<dbReference type="InterPro" id="IPR005117">
    <property type="entry name" value="NiRdtase/SiRdtase_haem-b_fer"/>
</dbReference>
<keyword evidence="2" id="KW-0349">Heme</keyword>
<dbReference type="InterPro" id="IPR036136">
    <property type="entry name" value="Nit/Sulf_reduc_fer-like_dom_sf"/>
</dbReference>
<evidence type="ECO:0000256" key="4">
    <source>
        <dbReference type="ARBA" id="ARBA00023002"/>
    </source>
</evidence>
<dbReference type="Gene3D" id="3.90.480.10">
    <property type="entry name" value="Sulfite Reductase Hemoprotein,Domain 2"/>
    <property type="match status" value="1"/>
</dbReference>
<evidence type="ECO:0000256" key="2">
    <source>
        <dbReference type="ARBA" id="ARBA00022617"/>
    </source>
</evidence>
<accession>A0AAN1PG45</accession>
<dbReference type="PANTHER" id="PTHR32439:SF9">
    <property type="entry name" value="BLR3264 PROTEIN"/>
    <property type="match status" value="1"/>
</dbReference>
<proteinExistence type="predicted"/>
<dbReference type="InterPro" id="IPR045854">
    <property type="entry name" value="NO2/SO3_Rdtase_4Fe4S_sf"/>
</dbReference>
<dbReference type="InterPro" id="IPR021270">
    <property type="entry name" value="DUF2849"/>
</dbReference>
<dbReference type="Pfam" id="PF01077">
    <property type="entry name" value="NIR_SIR"/>
    <property type="match status" value="2"/>
</dbReference>
<protein>
    <submittedName>
        <fullName evidence="10">DUF2849 domain-containing protein</fullName>
    </submittedName>
</protein>
<evidence type="ECO:0000256" key="1">
    <source>
        <dbReference type="ARBA" id="ARBA00022485"/>
    </source>
</evidence>
<sequence length="661" mass="73296">MTGRYVTASRLNDGTVVWLTTQQTWSEQFEAAGCFESEAFPAALQTAEDAQAAREVIDMHAAPAPLTYREQIRAFGPSVRDDLGTQSQHMPRPVPLPSPPVSGHQPDFAGIYRYDDYDRDHLRARVAVFREQVERRLGGALSEDEFKPLRLMNGVYLQLHGYMLRIALPYGLLSSGQLRQLAYIARHFDRGYGHFTTRQNMQFNWIRLEDTPDILDVLAKADMHSIQTSGNCVRNVTADHFAGAAAEEVVDPRLYAEILRQWSTDHPEFTYLPRKFKIAITGGPIDRAAIRFHDIGIQALRNADGEAEFSLYAGGGLGRTPAIGVKLRDWLPVRDLLRYVEAVLRTYNALGRRDNMYKARIKILIKDMKPENFVQMIEHELAGMPTDYNVLGPEIITALQARFTEPPFETLMDGSGDLKRQANSDPVFSNWLASNTHPHRKAGYISAVISLKAPGGIPGDISGDEMERVADLADRYSFGEIRVTHQQNLVLPHVRQIDLLDLWQNLVAAGLGTGNIGYLTDIISCPGLDYCSLATSRSIPVAQRIARHFAENGLERELGQLDLNVSGCINACGHHHVGHIGMQGVDKAGQEFYQITLGGNAGDQASVGSIIGPAVSSEKIVNAVDAIVKAYLAHRVSDERFIDTLKRVGTTPFKEAAYAPR</sequence>
<dbReference type="EMBL" id="CP023189">
    <property type="protein sequence ID" value="AXM99509.1"/>
    <property type="molecule type" value="Genomic_DNA"/>
</dbReference>
<feature type="domain" description="Nitrite/Sulfite reductase ferredoxin-like" evidence="9">
    <location>
        <begin position="457"/>
        <end position="508"/>
    </location>
</feature>
<organism evidence="10 11">
    <name type="scientific">Acetobacter pomorum</name>
    <dbReference type="NCBI Taxonomy" id="65959"/>
    <lineage>
        <taxon>Bacteria</taxon>
        <taxon>Pseudomonadati</taxon>
        <taxon>Pseudomonadota</taxon>
        <taxon>Alphaproteobacteria</taxon>
        <taxon>Acetobacterales</taxon>
        <taxon>Acetobacteraceae</taxon>
        <taxon>Acetobacter</taxon>
    </lineage>
</organism>
<evidence type="ECO:0000256" key="6">
    <source>
        <dbReference type="ARBA" id="ARBA00023014"/>
    </source>
</evidence>
<keyword evidence="5" id="KW-0408">Iron</keyword>
<reference evidence="10 11" key="2">
    <citation type="submission" date="2018-08" db="EMBL/GenBank/DDBJ databases">
        <title>Acetobacter oryzifermentans sp. nov., isolated from Korea traditional vinegar and reclassification of Acetobacter pasteurianus subsp. ascendens (Henneberg 1898) as Acetobacter ascendens comb. nov.</title>
        <authorList>
            <person name="Cho G.Y."/>
            <person name="Lee S.H."/>
        </authorList>
    </citation>
    <scope>NUCLEOTIDE SEQUENCE [LARGE SCALE GENOMIC DNA]</scope>
    <source>
        <strain evidence="10 11">SH</strain>
    </source>
</reference>
<keyword evidence="1" id="KW-0004">4Fe-4S</keyword>
<keyword evidence="4" id="KW-0560">Oxidoreductase</keyword>
<feature type="domain" description="Nitrite/Sulfite reductase ferredoxin-like" evidence="9">
    <location>
        <begin position="160"/>
        <end position="220"/>
    </location>
</feature>
<dbReference type="Pfam" id="PF03460">
    <property type="entry name" value="NIR_SIR_ferr"/>
    <property type="match status" value="2"/>
</dbReference>
<dbReference type="Proteomes" id="UP000256572">
    <property type="component" value="Chromosome"/>
</dbReference>
<feature type="region of interest" description="Disordered" evidence="7">
    <location>
        <begin position="80"/>
        <end position="101"/>
    </location>
</feature>
<dbReference type="InterPro" id="IPR006067">
    <property type="entry name" value="NO2/SO3_Rdtase_4Fe4S_dom"/>
</dbReference>
<evidence type="ECO:0000313" key="10">
    <source>
        <dbReference type="EMBL" id="AXM99509.1"/>
    </source>
</evidence>
<dbReference type="GO" id="GO:0016491">
    <property type="term" value="F:oxidoreductase activity"/>
    <property type="evidence" value="ECO:0007669"/>
    <property type="project" value="UniProtKB-KW"/>
</dbReference>
<dbReference type="Pfam" id="PF11011">
    <property type="entry name" value="DUF2849"/>
    <property type="match status" value="1"/>
</dbReference>
<dbReference type="Gene3D" id="3.30.413.10">
    <property type="entry name" value="Sulfite Reductase Hemoprotein, domain 1"/>
    <property type="match status" value="2"/>
</dbReference>
<feature type="domain" description="Nitrite/sulphite reductase 4Fe-4S" evidence="8">
    <location>
        <begin position="521"/>
        <end position="656"/>
    </location>
</feature>
<keyword evidence="3" id="KW-0479">Metal-binding</keyword>
<dbReference type="GO" id="GO:0046872">
    <property type="term" value="F:metal ion binding"/>
    <property type="evidence" value="ECO:0007669"/>
    <property type="project" value="UniProtKB-KW"/>
</dbReference>
<dbReference type="SUPFAM" id="SSF55124">
    <property type="entry name" value="Nitrite/Sulfite reductase N-terminal domain-like"/>
    <property type="match status" value="2"/>
</dbReference>